<protein>
    <submittedName>
        <fullName evidence="4">Lipase</fullName>
    </submittedName>
</protein>
<accession>A0A2S7ILE3</accession>
<feature type="chain" id="PRO_5015536858" evidence="2">
    <location>
        <begin position="26"/>
        <end position="376"/>
    </location>
</feature>
<evidence type="ECO:0000259" key="3">
    <source>
        <dbReference type="Pfam" id="PF07859"/>
    </source>
</evidence>
<evidence type="ECO:0000256" key="2">
    <source>
        <dbReference type="SAM" id="SignalP"/>
    </source>
</evidence>
<dbReference type="Proteomes" id="UP000239590">
    <property type="component" value="Unassembled WGS sequence"/>
</dbReference>
<keyword evidence="1" id="KW-0378">Hydrolase</keyword>
<dbReference type="InterPro" id="IPR029058">
    <property type="entry name" value="AB_hydrolase_fold"/>
</dbReference>
<reference evidence="5" key="1">
    <citation type="submission" date="2018-02" db="EMBL/GenBank/DDBJ databases">
        <title>Genome sequencing of Solimonas sp. HR-BB.</title>
        <authorList>
            <person name="Lee Y."/>
            <person name="Jeon C.O."/>
        </authorList>
    </citation>
    <scope>NUCLEOTIDE SEQUENCE [LARGE SCALE GENOMIC DNA]</scope>
    <source>
        <strain evidence="5">HR-U</strain>
    </source>
</reference>
<dbReference type="PANTHER" id="PTHR48081">
    <property type="entry name" value="AB HYDROLASE SUPERFAMILY PROTEIN C4A8.06C"/>
    <property type="match status" value="1"/>
</dbReference>
<sequence length="376" mass="40551">MKNVISTYSAKRKSLLASGSTLALAALVSLASCTKDHGNVNPGNNIQPTGPKPAWGPNIKPQMQAIIEEMARLDSTPLYTLTPQQARTKPTVKDAVNSLLSRNNISAPNLGVEVTQRNIPGANGASIRAVMYKPQNVSGNLPVIVYYHGGGWVIASPEVYEASAMALAHNVGAIVVSIEYRKAPENKFPTAHMDTYAAYKWVRQNATSFSGDTSKVAVAGESAGGNMAINVSMMARDAKFPMPIHQLVVYPVANNDLTTASYQQYANAKPLSKPLVEWFVDKYFNTMADGDSKYISLVDVADLRSLPPVTIIAAQIDPLLTEGEQLSAKLKQAGVSTEYRMYEGVTHEFFGTYAIEPSAKDAQDYAASRLKSAFGK</sequence>
<keyword evidence="2" id="KW-0732">Signal</keyword>
<keyword evidence="5" id="KW-1185">Reference proteome</keyword>
<gene>
    <name evidence="4" type="ORF">C5O19_02145</name>
</gene>
<dbReference type="EMBL" id="PTRA01000001">
    <property type="protein sequence ID" value="PQA58495.1"/>
    <property type="molecule type" value="Genomic_DNA"/>
</dbReference>
<dbReference type="AlphaFoldDB" id="A0A2S7ILE3"/>
<feature type="signal peptide" evidence="2">
    <location>
        <begin position="1"/>
        <end position="25"/>
    </location>
</feature>
<organism evidence="4 5">
    <name type="scientific">Siphonobacter curvatus</name>
    <dbReference type="NCBI Taxonomy" id="2094562"/>
    <lineage>
        <taxon>Bacteria</taxon>
        <taxon>Pseudomonadati</taxon>
        <taxon>Bacteroidota</taxon>
        <taxon>Cytophagia</taxon>
        <taxon>Cytophagales</taxon>
        <taxon>Cytophagaceae</taxon>
        <taxon>Siphonobacter</taxon>
    </lineage>
</organism>
<dbReference type="PROSITE" id="PS51257">
    <property type="entry name" value="PROKAR_LIPOPROTEIN"/>
    <property type="match status" value="1"/>
</dbReference>
<dbReference type="GO" id="GO:0016787">
    <property type="term" value="F:hydrolase activity"/>
    <property type="evidence" value="ECO:0007669"/>
    <property type="project" value="UniProtKB-KW"/>
</dbReference>
<comment type="caution">
    <text evidence="4">The sequence shown here is derived from an EMBL/GenBank/DDBJ whole genome shotgun (WGS) entry which is preliminary data.</text>
</comment>
<proteinExistence type="predicted"/>
<dbReference type="Pfam" id="PF07859">
    <property type="entry name" value="Abhydrolase_3"/>
    <property type="match status" value="1"/>
</dbReference>
<evidence type="ECO:0000313" key="4">
    <source>
        <dbReference type="EMBL" id="PQA58495.1"/>
    </source>
</evidence>
<dbReference type="PANTHER" id="PTHR48081:SF8">
    <property type="entry name" value="ALPHA_BETA HYDROLASE FOLD-3 DOMAIN-CONTAINING PROTEIN-RELATED"/>
    <property type="match status" value="1"/>
</dbReference>
<dbReference type="SUPFAM" id="SSF53474">
    <property type="entry name" value="alpha/beta-Hydrolases"/>
    <property type="match status" value="1"/>
</dbReference>
<dbReference type="OrthoDB" id="9815425at2"/>
<evidence type="ECO:0000313" key="5">
    <source>
        <dbReference type="Proteomes" id="UP000239590"/>
    </source>
</evidence>
<evidence type="ECO:0000256" key="1">
    <source>
        <dbReference type="ARBA" id="ARBA00022801"/>
    </source>
</evidence>
<name>A0A2S7ILE3_9BACT</name>
<dbReference type="InterPro" id="IPR013094">
    <property type="entry name" value="AB_hydrolase_3"/>
</dbReference>
<feature type="domain" description="Alpha/beta hydrolase fold-3" evidence="3">
    <location>
        <begin position="144"/>
        <end position="350"/>
    </location>
</feature>
<dbReference type="RefSeq" id="WP_104709710.1">
    <property type="nucleotide sequence ID" value="NZ_PTRA01000001.1"/>
</dbReference>
<dbReference type="Gene3D" id="3.40.50.1820">
    <property type="entry name" value="alpha/beta hydrolase"/>
    <property type="match status" value="1"/>
</dbReference>
<dbReference type="InterPro" id="IPR050300">
    <property type="entry name" value="GDXG_lipolytic_enzyme"/>
</dbReference>